<gene>
    <name evidence="3" type="ORF">H8S07_12285</name>
</gene>
<dbReference type="PANTHER" id="PTHR47245:SF2">
    <property type="entry name" value="PEPTIDYL-PROLYL CIS-TRANS ISOMERASE HP_0175-RELATED"/>
    <property type="match status" value="1"/>
</dbReference>
<protein>
    <submittedName>
        <fullName evidence="3">Peptidylprolyl isomerase</fullName>
    </submittedName>
</protein>
<proteinExistence type="predicted"/>
<dbReference type="PROSITE" id="PS01096">
    <property type="entry name" value="PPIC_PPIASE_1"/>
    <property type="match status" value="1"/>
</dbReference>
<dbReference type="Proteomes" id="UP000647235">
    <property type="component" value="Unassembled WGS sequence"/>
</dbReference>
<sequence>MSENVLAVVAGKELTEAQFEAYLKSVPREQQMYAQNPQYREQYKEQFIDLYLFAQLGKDEKMDETDEFKEIMEGARRDILAQLSMRDMLKDITVTEEEQKAFYEENKAQFGKGATVSAKHILTDSEEKCQTILKNIEAGEKTFEDAAREFSTCPSGAKGGDLGEFGKGQMVKEFEDAAFDAEIGKVVGPVKTQFGYHLIKVEKKNEPKTAEFEEVKGQIYQQLLGKKQNDAYEAKVKELKDKYLK</sequence>
<comment type="caution">
    <text evidence="3">The sequence shown here is derived from an EMBL/GenBank/DDBJ whole genome shotgun (WGS) entry which is preliminary data.</text>
</comment>
<keyword evidence="1 3" id="KW-0413">Isomerase</keyword>
<reference evidence="3 4" key="1">
    <citation type="submission" date="2020-08" db="EMBL/GenBank/DDBJ databases">
        <title>Genome public.</title>
        <authorList>
            <person name="Liu C."/>
            <person name="Sun Q."/>
        </authorList>
    </citation>
    <scope>NUCLEOTIDE SEQUENCE [LARGE SCALE GENOMIC DNA]</scope>
    <source>
        <strain evidence="3 4">NSJ-36</strain>
    </source>
</reference>
<dbReference type="InterPro" id="IPR027304">
    <property type="entry name" value="Trigger_fact/SurA_dom_sf"/>
</dbReference>
<dbReference type="SUPFAM" id="SSF109998">
    <property type="entry name" value="Triger factor/SurA peptide-binding domain-like"/>
    <property type="match status" value="1"/>
</dbReference>
<dbReference type="EMBL" id="JACOOY010000018">
    <property type="protein sequence ID" value="MBC5666016.1"/>
    <property type="molecule type" value="Genomic_DNA"/>
</dbReference>
<feature type="domain" description="PpiC" evidence="2">
    <location>
        <begin position="113"/>
        <end position="203"/>
    </location>
</feature>
<name>A0ABR7EXD7_9FIRM</name>
<dbReference type="PROSITE" id="PS50198">
    <property type="entry name" value="PPIC_PPIASE_2"/>
    <property type="match status" value="1"/>
</dbReference>
<dbReference type="PANTHER" id="PTHR47245">
    <property type="entry name" value="PEPTIDYLPROLYL ISOMERASE"/>
    <property type="match status" value="1"/>
</dbReference>
<accession>A0ABR7EXD7</accession>
<dbReference type="InterPro" id="IPR000297">
    <property type="entry name" value="PPIase_PpiC"/>
</dbReference>
<evidence type="ECO:0000256" key="1">
    <source>
        <dbReference type="PROSITE-ProRule" id="PRU00278"/>
    </source>
</evidence>
<evidence type="ECO:0000259" key="2">
    <source>
        <dbReference type="PROSITE" id="PS50198"/>
    </source>
</evidence>
<keyword evidence="1" id="KW-0697">Rotamase</keyword>
<evidence type="ECO:0000313" key="4">
    <source>
        <dbReference type="Proteomes" id="UP000647235"/>
    </source>
</evidence>
<dbReference type="RefSeq" id="WP_118519559.1">
    <property type="nucleotide sequence ID" value="NZ_JACOOY010000018.1"/>
</dbReference>
<dbReference type="Gene3D" id="3.10.50.40">
    <property type="match status" value="1"/>
</dbReference>
<dbReference type="InterPro" id="IPR023058">
    <property type="entry name" value="PPIase_PpiC_CS"/>
</dbReference>
<dbReference type="GO" id="GO:0016853">
    <property type="term" value="F:isomerase activity"/>
    <property type="evidence" value="ECO:0007669"/>
    <property type="project" value="UniProtKB-KW"/>
</dbReference>
<keyword evidence="4" id="KW-1185">Reference proteome</keyword>
<organism evidence="3 4">
    <name type="scientific">Dorea hominis</name>
    <dbReference type="NCBI Taxonomy" id="2763040"/>
    <lineage>
        <taxon>Bacteria</taxon>
        <taxon>Bacillati</taxon>
        <taxon>Bacillota</taxon>
        <taxon>Clostridia</taxon>
        <taxon>Lachnospirales</taxon>
        <taxon>Lachnospiraceae</taxon>
        <taxon>Dorea</taxon>
    </lineage>
</organism>
<dbReference type="InterPro" id="IPR046357">
    <property type="entry name" value="PPIase_dom_sf"/>
</dbReference>
<dbReference type="Pfam" id="PF00639">
    <property type="entry name" value="Rotamase"/>
    <property type="match status" value="1"/>
</dbReference>
<dbReference type="InterPro" id="IPR050245">
    <property type="entry name" value="PrsA_foldase"/>
</dbReference>
<evidence type="ECO:0000313" key="3">
    <source>
        <dbReference type="EMBL" id="MBC5666016.1"/>
    </source>
</evidence>
<dbReference type="SUPFAM" id="SSF54534">
    <property type="entry name" value="FKBP-like"/>
    <property type="match status" value="1"/>
</dbReference>